<protein>
    <submittedName>
        <fullName evidence="3">Glycosyltransferase involved in cell wall biosynthesis</fullName>
    </submittedName>
</protein>
<comment type="similarity">
    <text evidence="1">Belongs to the glycosyltransferase 2 family.</text>
</comment>
<dbReference type="PANTHER" id="PTHR48090">
    <property type="entry name" value="UNDECAPRENYL-PHOSPHATE 4-DEOXY-4-FORMAMIDO-L-ARABINOSE TRANSFERASE-RELATED"/>
    <property type="match status" value="1"/>
</dbReference>
<dbReference type="PANTHER" id="PTHR48090:SF7">
    <property type="entry name" value="RFBJ PROTEIN"/>
    <property type="match status" value="1"/>
</dbReference>
<evidence type="ECO:0000259" key="2">
    <source>
        <dbReference type="Pfam" id="PF00535"/>
    </source>
</evidence>
<dbReference type="InterPro" id="IPR050256">
    <property type="entry name" value="Glycosyltransferase_2"/>
</dbReference>
<evidence type="ECO:0000256" key="1">
    <source>
        <dbReference type="ARBA" id="ARBA00006739"/>
    </source>
</evidence>
<dbReference type="InterPro" id="IPR001173">
    <property type="entry name" value="Glyco_trans_2-like"/>
</dbReference>
<sequence>MNDRVVVVIPVHNESSVLGAVLTEVLAEFRHVVCVDDGSRDGSSEVARGLGAHVVRHATNLGQGAALETGLRYAVSTFDVEYVVTFDADGQHAAADATAMVAFAREHGLQAVLGSRFLGTVSGAPPLRRALLHAAVRFTRMTSGLTITDAHNGLRVLHRDLATHVRLRMHGMSHASEILGQIARGGWRYAEFPVSIRYTDYSRRKGQPGYNALNIAFDLALDRLRTAA</sequence>
<accession>A0A7W3J0G8</accession>
<dbReference type="EMBL" id="JACGXA010000001">
    <property type="protein sequence ID" value="MBA8803992.1"/>
    <property type="molecule type" value="Genomic_DNA"/>
</dbReference>
<dbReference type="RefSeq" id="WP_343055570.1">
    <property type="nucleotide sequence ID" value="NZ_JACGXA010000001.1"/>
</dbReference>
<comment type="caution">
    <text evidence="3">The sequence shown here is derived from an EMBL/GenBank/DDBJ whole genome shotgun (WGS) entry which is preliminary data.</text>
</comment>
<dbReference type="GO" id="GO:0016740">
    <property type="term" value="F:transferase activity"/>
    <property type="evidence" value="ECO:0007669"/>
    <property type="project" value="UniProtKB-KW"/>
</dbReference>
<dbReference type="Pfam" id="PF00535">
    <property type="entry name" value="Glycos_transf_2"/>
    <property type="match status" value="1"/>
</dbReference>
<keyword evidence="4" id="KW-1185">Reference proteome</keyword>
<proteinExistence type="inferred from homology"/>
<evidence type="ECO:0000313" key="3">
    <source>
        <dbReference type="EMBL" id="MBA8803992.1"/>
    </source>
</evidence>
<dbReference type="InterPro" id="IPR029044">
    <property type="entry name" value="Nucleotide-diphossugar_trans"/>
</dbReference>
<dbReference type="Gene3D" id="3.90.550.10">
    <property type="entry name" value="Spore Coat Polysaccharide Biosynthesis Protein SpsA, Chain A"/>
    <property type="match status" value="1"/>
</dbReference>
<keyword evidence="3" id="KW-0808">Transferase</keyword>
<feature type="domain" description="Glycosyltransferase 2-like" evidence="2">
    <location>
        <begin position="7"/>
        <end position="160"/>
    </location>
</feature>
<name>A0A7W3J0G8_9ACTN</name>
<organism evidence="3 4">
    <name type="scientific">Nocardioides ginsengisegetis</name>
    <dbReference type="NCBI Taxonomy" id="661491"/>
    <lineage>
        <taxon>Bacteria</taxon>
        <taxon>Bacillati</taxon>
        <taxon>Actinomycetota</taxon>
        <taxon>Actinomycetes</taxon>
        <taxon>Propionibacteriales</taxon>
        <taxon>Nocardioidaceae</taxon>
        <taxon>Nocardioides</taxon>
    </lineage>
</organism>
<dbReference type="SUPFAM" id="SSF53448">
    <property type="entry name" value="Nucleotide-diphospho-sugar transferases"/>
    <property type="match status" value="1"/>
</dbReference>
<evidence type="ECO:0000313" key="4">
    <source>
        <dbReference type="Proteomes" id="UP000580910"/>
    </source>
</evidence>
<dbReference type="AlphaFoldDB" id="A0A7W3J0G8"/>
<gene>
    <name evidence="3" type="ORF">FB382_002283</name>
</gene>
<dbReference type="CDD" id="cd04179">
    <property type="entry name" value="DPM_DPG-synthase_like"/>
    <property type="match status" value="1"/>
</dbReference>
<reference evidence="3 4" key="1">
    <citation type="submission" date="2020-07" db="EMBL/GenBank/DDBJ databases">
        <title>Sequencing the genomes of 1000 actinobacteria strains.</title>
        <authorList>
            <person name="Klenk H.-P."/>
        </authorList>
    </citation>
    <scope>NUCLEOTIDE SEQUENCE [LARGE SCALE GENOMIC DNA]</scope>
    <source>
        <strain evidence="3 4">DSM 21349</strain>
    </source>
</reference>
<dbReference type="Proteomes" id="UP000580910">
    <property type="component" value="Unassembled WGS sequence"/>
</dbReference>